<dbReference type="EMBL" id="MN739720">
    <property type="protein sequence ID" value="QHT22760.1"/>
    <property type="molecule type" value="Genomic_DNA"/>
</dbReference>
<accession>A0A6C0E2D7</accession>
<name>A0A6C0E2D7_9ZZZZ</name>
<protein>
    <submittedName>
        <fullName evidence="1">Uncharacterized protein</fullName>
    </submittedName>
</protein>
<reference evidence="1" key="1">
    <citation type="journal article" date="2020" name="Nature">
        <title>Giant virus diversity and host interactions through global metagenomics.</title>
        <authorList>
            <person name="Schulz F."/>
            <person name="Roux S."/>
            <person name="Paez-Espino D."/>
            <person name="Jungbluth S."/>
            <person name="Walsh D.A."/>
            <person name="Denef V.J."/>
            <person name="McMahon K.D."/>
            <person name="Konstantinidis K.T."/>
            <person name="Eloe-Fadrosh E.A."/>
            <person name="Kyrpides N.C."/>
            <person name="Woyke T."/>
        </authorList>
    </citation>
    <scope>NUCLEOTIDE SEQUENCE</scope>
    <source>
        <strain evidence="1">GVMAG-M-3300023179-114</strain>
    </source>
</reference>
<dbReference type="AlphaFoldDB" id="A0A6C0E2D7"/>
<evidence type="ECO:0000313" key="1">
    <source>
        <dbReference type="EMBL" id="QHT22760.1"/>
    </source>
</evidence>
<proteinExistence type="predicted"/>
<sequence length="563" mass="63881">MTSIDHNVNNYTISELLSILGLDTDELTDEDITDTTNRYIDRFKNENNIALSTFFQNMQTKLLQYMKQSEKGTIDDNDLSEYQPDTKQTDDWYKYEALPQNDQVQKDKITDRFQKIDVYDNQHVPMNREQLGVNNVIDTKVAQDILNPNLENVTTRFINLDSQFRQASGGIDSLSTDYTLDLSDPLTDVISLRLYSIQIPYTWYTFDTHYGNICFWVTNLGISYKINITPGNYNPSEFVAELNSAFKSAGFTGSYSETSPVSYNVNNGKLTISLAGYTDPESNVIQGISENNPFDPLINAYFTFFDFTGEKMCQVNCTSKNLSFNNTLGWLMGFRLPVVPILSNGNIPIAVLDLYGTKYFILVLDDYNQNHINNGLITITELSTKLALPSYYIPTTPTTCSDINSNNNRFINAYNSIANTSAEQSLAIGINPQNIASLLNEKNSLRFTKMPTVLPTAPRTLTQAQLYTINEIMKNRENNTSYRGKAPTASDTFALIPMKHTGMKTGEMYIDFSGAFQDNKRIYFGPVDIDRMHIKLLDDRGYVVDLHGSEWCVTLISENLYQY</sequence>
<organism evidence="1">
    <name type="scientific">viral metagenome</name>
    <dbReference type="NCBI Taxonomy" id="1070528"/>
    <lineage>
        <taxon>unclassified sequences</taxon>
        <taxon>metagenomes</taxon>
        <taxon>organismal metagenomes</taxon>
    </lineage>
</organism>